<evidence type="ECO:0000313" key="2">
    <source>
        <dbReference type="EMBL" id="KAK4067155.1"/>
    </source>
</evidence>
<evidence type="ECO:0000313" key="3">
    <source>
        <dbReference type="Proteomes" id="UP001273209"/>
    </source>
</evidence>
<feature type="region of interest" description="Disordered" evidence="1">
    <location>
        <begin position="139"/>
        <end position="158"/>
    </location>
</feature>
<gene>
    <name evidence="2" type="ORF">Triagg1_7883</name>
</gene>
<dbReference type="EMBL" id="JAWRVG010000036">
    <property type="protein sequence ID" value="KAK4067155.1"/>
    <property type="molecule type" value="Genomic_DNA"/>
</dbReference>
<proteinExistence type="predicted"/>
<organism evidence="2 3">
    <name type="scientific">Trichoderma aggressivum f. europaeum</name>
    <dbReference type="NCBI Taxonomy" id="173218"/>
    <lineage>
        <taxon>Eukaryota</taxon>
        <taxon>Fungi</taxon>
        <taxon>Dikarya</taxon>
        <taxon>Ascomycota</taxon>
        <taxon>Pezizomycotina</taxon>
        <taxon>Sordariomycetes</taxon>
        <taxon>Hypocreomycetidae</taxon>
        <taxon>Hypocreales</taxon>
        <taxon>Hypocreaceae</taxon>
        <taxon>Trichoderma</taxon>
    </lineage>
</organism>
<keyword evidence="3" id="KW-1185">Reference proteome</keyword>
<protein>
    <submittedName>
        <fullName evidence="2">Uncharacterized protein</fullName>
    </submittedName>
</protein>
<sequence>MEAIFPLATYSYGCKHLSEPGAVGNGNPDFDLSQATAPIRGPLAEAADGWERQHKLVEALVAKTLRCQFLTTAVGLCAEASRRYKEVKVKVKAKESEKGGGKEAASDKTRRAREQSRSRWAGRMLPARALRTRLALALASRSRRQQSPSSTASTVSSPCRRLVVALSSPYRHSTTASYGQLSKAQRRKSAKPPRGSVKVEGNARQTHGEERPKPKATIAWASAADLDRSSNASQPVGWPCPLATSGYLWLTASASPWGAISGASAIQMERVPAFLGWPRQTSGASKSEKYHLATHSVGPPCAPIFGQFLVHLGPAFDQRHRGCQLTAPRVEDPQNREQGAVPVLDFALMRVRLILELHVGAIVRGDDVYSTY</sequence>
<name>A0AAE1LWK2_9HYPO</name>
<feature type="region of interest" description="Disordered" evidence="1">
    <location>
        <begin position="91"/>
        <end position="124"/>
    </location>
</feature>
<accession>A0AAE1LWK2</accession>
<comment type="caution">
    <text evidence="2">The sequence shown here is derived from an EMBL/GenBank/DDBJ whole genome shotgun (WGS) entry which is preliminary data.</text>
</comment>
<dbReference type="GeneID" id="87922572"/>
<evidence type="ECO:0000256" key="1">
    <source>
        <dbReference type="SAM" id="MobiDB-lite"/>
    </source>
</evidence>
<feature type="region of interest" description="Disordered" evidence="1">
    <location>
        <begin position="175"/>
        <end position="217"/>
    </location>
</feature>
<feature type="compositionally biased region" description="Basic and acidic residues" evidence="1">
    <location>
        <begin position="91"/>
        <end position="117"/>
    </location>
</feature>
<dbReference type="RefSeq" id="XP_062753216.1">
    <property type="nucleotide sequence ID" value="XM_062902667.1"/>
</dbReference>
<dbReference type="AlphaFoldDB" id="A0AAE1LWK2"/>
<reference evidence="2" key="1">
    <citation type="submission" date="2023-11" db="EMBL/GenBank/DDBJ databases">
        <title>The genome sequences of three competitors of mushroom-forming fungi.</title>
        <authorList>
            <person name="Beijen E."/>
            <person name="Ohm R.A."/>
        </authorList>
    </citation>
    <scope>NUCLEOTIDE SEQUENCE</scope>
    <source>
        <strain evidence="2">CBS 100526</strain>
    </source>
</reference>
<dbReference type="Proteomes" id="UP001273209">
    <property type="component" value="Unassembled WGS sequence"/>
</dbReference>